<proteinExistence type="predicted"/>
<protein>
    <submittedName>
        <fullName evidence="2">Uncharacterized protein</fullName>
    </submittedName>
</protein>
<feature type="compositionally biased region" description="Polar residues" evidence="1">
    <location>
        <begin position="176"/>
        <end position="194"/>
    </location>
</feature>
<evidence type="ECO:0000313" key="3">
    <source>
        <dbReference type="Proteomes" id="UP000726136"/>
    </source>
</evidence>
<sequence>MSKLNQRIKSYAIGLSQEFKCDESDLFHNQLPLDSALQNNAIQPNIVLMMQHMAFALGYYSTSYVIVEHWIDEEPVLTVNEWDEATDEQQLTLSQYYQTEHPRLQEASEQIDVFNLYCAVRGALFLDCIPIDRPLVYTSKTMTLDHGVVVLDLMAITMMALVRPNQTIHTHLAMSPSANISTETPSHENTPSME</sequence>
<reference evidence="2 3" key="1">
    <citation type="journal article" date="2021" name="PeerJ">
        <title>Analysis of 44 Vibrio anguillarum genomes reveals high genetic diversity.</title>
        <authorList>
            <person name="Hansen M.J."/>
            <person name="Dalsgaard I."/>
        </authorList>
    </citation>
    <scope>NUCLEOTIDE SEQUENCE [LARGE SCALE GENOMIC DNA]</scope>
    <source>
        <strain evidence="2 3">040915-1/1B</strain>
    </source>
</reference>
<dbReference type="EMBL" id="RDPI01000019">
    <property type="protein sequence ID" value="MBF4374342.1"/>
    <property type="molecule type" value="Genomic_DNA"/>
</dbReference>
<comment type="caution">
    <text evidence="2">The sequence shown here is derived from an EMBL/GenBank/DDBJ whole genome shotgun (WGS) entry which is preliminary data.</text>
</comment>
<feature type="region of interest" description="Disordered" evidence="1">
    <location>
        <begin position="174"/>
        <end position="194"/>
    </location>
</feature>
<organism evidence="2 3">
    <name type="scientific">Vibrio anguillarum</name>
    <name type="common">Listonella anguillarum</name>
    <dbReference type="NCBI Taxonomy" id="55601"/>
    <lineage>
        <taxon>Bacteria</taxon>
        <taxon>Pseudomonadati</taxon>
        <taxon>Pseudomonadota</taxon>
        <taxon>Gammaproteobacteria</taxon>
        <taxon>Vibrionales</taxon>
        <taxon>Vibrionaceae</taxon>
        <taxon>Vibrio</taxon>
    </lineage>
</organism>
<gene>
    <name evidence="2" type="ORF">EAY46_14835</name>
</gene>
<keyword evidence="3" id="KW-1185">Reference proteome</keyword>
<evidence type="ECO:0000256" key="1">
    <source>
        <dbReference type="SAM" id="MobiDB-lite"/>
    </source>
</evidence>
<dbReference type="RefSeq" id="WP_194663809.1">
    <property type="nucleotide sequence ID" value="NZ_RDPI01000019.1"/>
</dbReference>
<name>A0ABR9Z7B5_VIBAN</name>
<dbReference type="Proteomes" id="UP000726136">
    <property type="component" value="Unassembled WGS sequence"/>
</dbReference>
<accession>A0ABR9Z7B5</accession>
<evidence type="ECO:0000313" key="2">
    <source>
        <dbReference type="EMBL" id="MBF4374342.1"/>
    </source>
</evidence>